<evidence type="ECO:0008006" key="4">
    <source>
        <dbReference type="Google" id="ProtNLM"/>
    </source>
</evidence>
<dbReference type="PROSITE" id="PS51257">
    <property type="entry name" value="PROKAR_LIPOPROTEIN"/>
    <property type="match status" value="1"/>
</dbReference>
<evidence type="ECO:0000313" key="2">
    <source>
        <dbReference type="EMBL" id="MFD3958232.1"/>
    </source>
</evidence>
<evidence type="ECO:0000313" key="3">
    <source>
        <dbReference type="Proteomes" id="UP001598300"/>
    </source>
</evidence>
<evidence type="ECO:0000256" key="1">
    <source>
        <dbReference type="SAM" id="MobiDB-lite"/>
    </source>
</evidence>
<name>A0ABW6DYW6_9ACTN</name>
<feature type="region of interest" description="Disordered" evidence="1">
    <location>
        <begin position="34"/>
        <end position="53"/>
    </location>
</feature>
<organism evidence="2 3">
    <name type="scientific">Streptomyces bacillaris</name>
    <dbReference type="NCBI Taxonomy" id="68179"/>
    <lineage>
        <taxon>Bacteria</taxon>
        <taxon>Bacillati</taxon>
        <taxon>Actinomycetota</taxon>
        <taxon>Actinomycetes</taxon>
        <taxon>Kitasatosporales</taxon>
        <taxon>Streptomycetaceae</taxon>
        <taxon>Streptomyces</taxon>
    </lineage>
</organism>
<gene>
    <name evidence="2" type="ORF">ACFWR3_19450</name>
</gene>
<feature type="compositionally biased region" description="Basic and acidic residues" evidence="1">
    <location>
        <begin position="156"/>
        <end position="165"/>
    </location>
</feature>
<dbReference type="EMBL" id="JBHXPM010000018">
    <property type="protein sequence ID" value="MFD3958232.1"/>
    <property type="molecule type" value="Genomic_DNA"/>
</dbReference>
<proteinExistence type="predicted"/>
<accession>A0ABW6DYW6</accession>
<keyword evidence="3" id="KW-1185">Reference proteome</keyword>
<comment type="caution">
    <text evidence="2">The sequence shown here is derived from an EMBL/GenBank/DDBJ whole genome shotgun (WGS) entry which is preliminary data.</text>
</comment>
<reference evidence="2 3" key="1">
    <citation type="submission" date="2024-09" db="EMBL/GenBank/DDBJ databases">
        <title>The Natural Products Discovery Center: Release of the First 8490 Sequenced Strains for Exploring Actinobacteria Biosynthetic Diversity.</title>
        <authorList>
            <person name="Kalkreuter E."/>
            <person name="Kautsar S.A."/>
            <person name="Yang D."/>
            <person name="Bader C.D."/>
            <person name="Teijaro C.N."/>
            <person name="Fluegel L."/>
            <person name="Davis C.M."/>
            <person name="Simpson J.R."/>
            <person name="Lauterbach L."/>
            <person name="Steele A.D."/>
            <person name="Gui C."/>
            <person name="Meng S."/>
            <person name="Li G."/>
            <person name="Viehrig K."/>
            <person name="Ye F."/>
            <person name="Su P."/>
            <person name="Kiefer A.F."/>
            <person name="Nichols A."/>
            <person name="Cepeda A.J."/>
            <person name="Yan W."/>
            <person name="Fan B."/>
            <person name="Jiang Y."/>
            <person name="Adhikari A."/>
            <person name="Zheng C.-J."/>
            <person name="Schuster L."/>
            <person name="Cowan T.M."/>
            <person name="Smanski M.J."/>
            <person name="Chevrette M.G."/>
            <person name="De Carvalho L.P.S."/>
            <person name="Shen B."/>
        </authorList>
    </citation>
    <scope>NUCLEOTIDE SEQUENCE [LARGE SCALE GENOMIC DNA]</scope>
    <source>
        <strain evidence="2 3">NPDC058584</strain>
    </source>
</reference>
<sequence length="165" mass="17063">MATEPERRVGVGPRAAGTLLAALLLLTGCSAGGEQEAADGAGKDHPSAPPTATGTLEQLAEKAGCEPKVQTDADELRQANCTTSNGRYVLTTFATDRGQREWINEAKDYGGSYLVGRRWVAVGEAKVVAALRGRLGGTVETASPHHSEESGDGGNEEGHSGHHGS</sequence>
<dbReference type="Proteomes" id="UP001598300">
    <property type="component" value="Unassembled WGS sequence"/>
</dbReference>
<protein>
    <recommendedName>
        <fullName evidence="4">Lipoprotein</fullName>
    </recommendedName>
</protein>
<feature type="region of interest" description="Disordered" evidence="1">
    <location>
        <begin position="135"/>
        <end position="165"/>
    </location>
</feature>
<dbReference type="RefSeq" id="WP_079167511.1">
    <property type="nucleotide sequence ID" value="NZ_JBHVRE010000004.1"/>
</dbReference>